<dbReference type="AlphaFoldDB" id="A0A4Q2JVD3"/>
<feature type="domain" description="Xaa-Pro dipeptidyl-peptidase C-terminal" evidence="3">
    <location>
        <begin position="315"/>
        <end position="551"/>
    </location>
</feature>
<dbReference type="InterPro" id="IPR008979">
    <property type="entry name" value="Galactose-bd-like_sf"/>
</dbReference>
<dbReference type="Gene3D" id="2.60.120.260">
    <property type="entry name" value="Galactose-binding domain-like"/>
    <property type="match status" value="1"/>
</dbReference>
<dbReference type="Proteomes" id="UP000292881">
    <property type="component" value="Unassembled WGS sequence"/>
</dbReference>
<dbReference type="InterPro" id="IPR029058">
    <property type="entry name" value="AB_hydrolase_fold"/>
</dbReference>
<organism evidence="4 5">
    <name type="scientific">Agromyces binzhouensis</name>
    <dbReference type="NCBI Taxonomy" id="1817495"/>
    <lineage>
        <taxon>Bacteria</taxon>
        <taxon>Bacillati</taxon>
        <taxon>Actinomycetota</taxon>
        <taxon>Actinomycetes</taxon>
        <taxon>Micrococcales</taxon>
        <taxon>Microbacteriaceae</taxon>
        <taxon>Agromyces</taxon>
    </lineage>
</organism>
<dbReference type="Pfam" id="PF08530">
    <property type="entry name" value="PepX_C"/>
    <property type="match status" value="1"/>
</dbReference>
<dbReference type="InterPro" id="IPR000383">
    <property type="entry name" value="Xaa-Pro-like_dom"/>
</dbReference>
<feature type="region of interest" description="Disordered" evidence="2">
    <location>
        <begin position="384"/>
        <end position="412"/>
    </location>
</feature>
<dbReference type="RefSeq" id="WP_129233512.1">
    <property type="nucleotide sequence ID" value="NZ_SDPL01000032.1"/>
</dbReference>
<dbReference type="SUPFAM" id="SSF49785">
    <property type="entry name" value="Galactose-binding domain-like"/>
    <property type="match status" value="1"/>
</dbReference>
<dbReference type="GO" id="GO:0008239">
    <property type="term" value="F:dipeptidyl-peptidase activity"/>
    <property type="evidence" value="ECO:0007669"/>
    <property type="project" value="InterPro"/>
</dbReference>
<protein>
    <submittedName>
        <fullName evidence="4">CocE/NonD family hydrolase</fullName>
    </submittedName>
</protein>
<evidence type="ECO:0000256" key="1">
    <source>
        <dbReference type="ARBA" id="ARBA00022801"/>
    </source>
</evidence>
<evidence type="ECO:0000313" key="5">
    <source>
        <dbReference type="Proteomes" id="UP000292881"/>
    </source>
</evidence>
<evidence type="ECO:0000256" key="2">
    <source>
        <dbReference type="SAM" id="MobiDB-lite"/>
    </source>
</evidence>
<dbReference type="Pfam" id="PF02129">
    <property type="entry name" value="Peptidase_S15"/>
    <property type="match status" value="1"/>
</dbReference>
<reference evidence="4 5" key="1">
    <citation type="submission" date="2019-01" db="EMBL/GenBank/DDBJ databases">
        <authorList>
            <person name="Li J."/>
        </authorList>
    </citation>
    <scope>NUCLEOTIDE SEQUENCE [LARGE SCALE GENOMIC DNA]</scope>
    <source>
        <strain evidence="4 5">CGMCC 4.7180</strain>
    </source>
</reference>
<dbReference type="Gene3D" id="3.40.50.1820">
    <property type="entry name" value="alpha/beta hydrolase"/>
    <property type="match status" value="1"/>
</dbReference>
<proteinExistence type="predicted"/>
<dbReference type="SMART" id="SM00939">
    <property type="entry name" value="PepX_C"/>
    <property type="match status" value="1"/>
</dbReference>
<dbReference type="Gene3D" id="1.10.3020.10">
    <property type="entry name" value="alpha-amino acid ester hydrolase ( Helical cap domain)"/>
    <property type="match status" value="1"/>
</dbReference>
<sequence length="557" mass="61213">MTATRWRITKALDRRLWRGVELGSHDITVQRDLRTPMDDGVELLGDLYLPVDVDGRMPTIVIRGPYGRRGGIGTIARVLAYSGFPVLFQSCRGTWGSGGEFSPWVDEQRDSIATYRWVRRQPWFTGRLATTGESYMAYAEWAAAGTLQREHPEDAPEALVVEVALTDFGSVAWENGAFALNTALGWSRGMDRLRQGRAAMLGMLLPDRALKQALDVLPLGAGDTAAAGHPIEWYQQWLRHEDLADEYWTRQSHTASVADVTAPVFMTTGWYDLFLPSHLRSYRRLVEAGNPPRLTIGAWSHRSPERASASHPDTVAFLREAFLGDAWDRPAPVHAYQTGAERWHDLPEWPPPTADRVWHLGADRGMATDAAAPGITSYTYDPQHPTPAVGGPMRQRGAEPVDNAEHEQRPDVATYRSRPLSAPLDVAGEPVATVRVRSSAPSFDVFVRITDVHPDGRSMTVCDGIRRIGSAGTVATDPDPDDDGFREVAVTLWPTFHRFAVGHRLGVQVGSGAHPRFARNPGTGEPAVDAAETVVAHQEIAHGGSTGTRITLPAWSP</sequence>
<accession>A0A4Q2JVD3</accession>
<name>A0A4Q2JVD3_9MICO</name>
<dbReference type="NCBIfam" id="TIGR00976">
    <property type="entry name" value="CocE_NonD"/>
    <property type="match status" value="1"/>
</dbReference>
<dbReference type="InterPro" id="IPR005674">
    <property type="entry name" value="CocE/Ser_esterase"/>
</dbReference>
<dbReference type="EMBL" id="SDPL01000032">
    <property type="protein sequence ID" value="RXZ50138.1"/>
    <property type="molecule type" value="Genomic_DNA"/>
</dbReference>
<feature type="compositionally biased region" description="Basic and acidic residues" evidence="2">
    <location>
        <begin position="396"/>
        <end position="410"/>
    </location>
</feature>
<gene>
    <name evidence="4" type="ORF">ESO86_03550</name>
</gene>
<dbReference type="InterPro" id="IPR013736">
    <property type="entry name" value="Xaa-Pro_dipept_C"/>
</dbReference>
<keyword evidence="1 4" id="KW-0378">Hydrolase</keyword>
<dbReference type="OrthoDB" id="5240615at2"/>
<evidence type="ECO:0000313" key="4">
    <source>
        <dbReference type="EMBL" id="RXZ50138.1"/>
    </source>
</evidence>
<keyword evidence="5" id="KW-1185">Reference proteome</keyword>
<dbReference type="SUPFAM" id="SSF53474">
    <property type="entry name" value="alpha/beta-Hydrolases"/>
    <property type="match status" value="1"/>
</dbReference>
<evidence type="ECO:0000259" key="3">
    <source>
        <dbReference type="SMART" id="SM00939"/>
    </source>
</evidence>
<comment type="caution">
    <text evidence="4">The sequence shown here is derived from an EMBL/GenBank/DDBJ whole genome shotgun (WGS) entry which is preliminary data.</text>
</comment>